<name>M7WVJ5_ENTHI</name>
<evidence type="ECO:0000313" key="2">
    <source>
        <dbReference type="Proteomes" id="UP000030780"/>
    </source>
</evidence>
<sequence length="30" mass="3385">MASVNKETLQTQLEHMQLKYVGTGHPDISK</sequence>
<accession>M7WVJ5</accession>
<evidence type="ECO:0000313" key="1">
    <source>
        <dbReference type="EMBL" id="EMS15429.1"/>
    </source>
</evidence>
<proteinExistence type="predicted"/>
<protein>
    <submittedName>
        <fullName evidence="1">Uncharacterized protein</fullName>
    </submittedName>
</protein>
<dbReference type="AlphaFoldDB" id="M7WVJ5"/>
<reference evidence="1 2" key="1">
    <citation type="submission" date="2013-01" db="EMBL/GenBank/DDBJ databases">
        <authorList>
            <person name="Inman J."/>
            <person name="Zafar N."/>
            <person name="Lorenzi H."/>
            <person name="Caler E."/>
        </authorList>
    </citation>
    <scope>NUCLEOTIDE SEQUENCE [LARGE SCALE GENOMIC DNA]</scope>
    <source>
        <strain evidence="1 2">HM-3:IMSS</strain>
    </source>
</reference>
<dbReference type="InterPro" id="IPR009846">
    <property type="entry name" value="SF3b5/RDS3-10"/>
</dbReference>
<dbReference type="OrthoDB" id="274726at2759"/>
<gene>
    <name evidence="1" type="ORF">KM1_076120</name>
</gene>
<dbReference type="EMBL" id="KB637692">
    <property type="protein sequence ID" value="EMS15429.1"/>
    <property type="molecule type" value="Genomic_DNA"/>
</dbReference>
<organism evidence="1 2">
    <name type="scientific">Entamoeba histolytica HM-3:IMSS</name>
    <dbReference type="NCBI Taxonomy" id="885315"/>
    <lineage>
        <taxon>Eukaryota</taxon>
        <taxon>Amoebozoa</taxon>
        <taxon>Evosea</taxon>
        <taxon>Archamoebae</taxon>
        <taxon>Mastigamoebida</taxon>
        <taxon>Entamoebidae</taxon>
        <taxon>Entamoeba</taxon>
    </lineage>
</organism>
<dbReference type="VEuPathDB" id="AmoebaDB:KM1_076120"/>
<dbReference type="Proteomes" id="UP000030780">
    <property type="component" value="Unassembled WGS sequence"/>
</dbReference>
<dbReference type="Pfam" id="PF07189">
    <property type="entry name" value="SF3b10"/>
    <property type="match status" value="1"/>
</dbReference>